<feature type="signal peptide" evidence="2">
    <location>
        <begin position="1"/>
        <end position="20"/>
    </location>
</feature>
<evidence type="ECO:0000256" key="2">
    <source>
        <dbReference type="SAM" id="SignalP"/>
    </source>
</evidence>
<feature type="compositionally biased region" description="Basic and acidic residues" evidence="1">
    <location>
        <begin position="259"/>
        <end position="273"/>
    </location>
</feature>
<dbReference type="AlphaFoldDB" id="A0A1E1L2C6"/>
<feature type="compositionally biased region" description="Pro residues" evidence="1">
    <location>
        <begin position="106"/>
        <end position="119"/>
    </location>
</feature>
<evidence type="ECO:0000256" key="1">
    <source>
        <dbReference type="SAM" id="MobiDB-lite"/>
    </source>
</evidence>
<feature type="region of interest" description="Disordered" evidence="1">
    <location>
        <begin position="259"/>
        <end position="283"/>
    </location>
</feature>
<reference evidence="4" key="1">
    <citation type="submission" date="2016-03" db="EMBL/GenBank/DDBJ databases">
        <authorList>
            <person name="Ploux O."/>
        </authorList>
    </citation>
    <scope>NUCLEOTIDE SEQUENCE [LARGE SCALE GENOMIC DNA]</scope>
    <source>
        <strain evidence="4">UK7</strain>
    </source>
</reference>
<name>A0A1E1L2C6_9HELO</name>
<keyword evidence="2" id="KW-0732">Signal</keyword>
<feature type="compositionally biased region" description="Low complexity" evidence="1">
    <location>
        <begin position="120"/>
        <end position="132"/>
    </location>
</feature>
<feature type="chain" id="PRO_5009446653" evidence="2">
    <location>
        <begin position="21"/>
        <end position="283"/>
    </location>
</feature>
<evidence type="ECO:0000313" key="3">
    <source>
        <dbReference type="EMBL" id="CZT04676.1"/>
    </source>
</evidence>
<gene>
    <name evidence="3" type="ORF">RCO7_05542</name>
</gene>
<comment type="caution">
    <text evidence="3">The sequence shown here is derived from an EMBL/GenBank/DDBJ whole genome shotgun (WGS) entry which is preliminary data.</text>
</comment>
<accession>A0A1E1L2C6</accession>
<proteinExistence type="predicted"/>
<dbReference type="Proteomes" id="UP000178129">
    <property type="component" value="Unassembled WGS sequence"/>
</dbReference>
<keyword evidence="4" id="KW-1185">Reference proteome</keyword>
<sequence length="283" mass="31316">MPALPIILLVLLPIINSSSPSEPDLRTSTPLQLLNILITTLLLLSTLTHPSHHSKPPSPWSNHPLPRTRKSQPQSPHETERAYRDRLLSEEIYATQRRYSINPSTPRSPPFLLAPPSTPATPAHAHSSSSSASSGAYSWARYLSWGFIAVLVIVWLGDHGDGTPSDMSDVDTRQVGEEGLAYGPEPPPPQSLLASLTSHGWWFGVWFVILSVYWAVSVGEAWMRVEEEDEDRDGDVGIDVFATGISKLDTQYEADENAYERARGREWERKRGENASLSGMAGR</sequence>
<organism evidence="3 4">
    <name type="scientific">Rhynchosporium graminicola</name>
    <dbReference type="NCBI Taxonomy" id="2792576"/>
    <lineage>
        <taxon>Eukaryota</taxon>
        <taxon>Fungi</taxon>
        <taxon>Dikarya</taxon>
        <taxon>Ascomycota</taxon>
        <taxon>Pezizomycotina</taxon>
        <taxon>Leotiomycetes</taxon>
        <taxon>Helotiales</taxon>
        <taxon>Ploettnerulaceae</taxon>
        <taxon>Rhynchosporium</taxon>
    </lineage>
</organism>
<protein>
    <submittedName>
        <fullName evidence="3">Uncharacterized protein</fullName>
    </submittedName>
</protein>
<feature type="compositionally biased region" description="Basic and acidic residues" evidence="1">
    <location>
        <begin position="77"/>
        <end position="89"/>
    </location>
</feature>
<dbReference type="InParanoid" id="A0A1E1L2C6"/>
<feature type="region of interest" description="Disordered" evidence="1">
    <location>
        <begin position="48"/>
        <end position="132"/>
    </location>
</feature>
<dbReference type="EMBL" id="FJUW01000033">
    <property type="protein sequence ID" value="CZT04676.1"/>
    <property type="molecule type" value="Genomic_DNA"/>
</dbReference>
<evidence type="ECO:0000313" key="4">
    <source>
        <dbReference type="Proteomes" id="UP000178129"/>
    </source>
</evidence>